<feature type="signal peptide" evidence="2">
    <location>
        <begin position="1"/>
        <end position="24"/>
    </location>
</feature>
<sequence>MKNYWNTLLTLIVTLGCFSMSAQAEDTKPIKIAGPYEVEVHKDIPYVEGKEGEDNKHKLDLFIPKGQKDFPVLFFIHGGGWTTGDRKMYGPVGHVFAKNGIGTVVLSYRLTPQVQHPGHIEDVAKAFAWTHKNIGKYDGKNDQIFVTGQSAGGHLAALLGTNESYLKAEKLSLKDIKGVMPISGIYNFHENRFVPIIGKGKEAAESASPIQQVTGKEPPFLILYADKDFPTCDVMSKNFAEELKKHKVDVSVQMIPERNHITIMAWLMLSESDPATQALLEFVAKHSGLKLREKGK</sequence>
<keyword evidence="2" id="KW-0732">Signal</keyword>
<evidence type="ECO:0000256" key="1">
    <source>
        <dbReference type="ARBA" id="ARBA00022801"/>
    </source>
</evidence>
<gene>
    <name evidence="4" type="ORF">KIH39_25270</name>
</gene>
<evidence type="ECO:0000259" key="3">
    <source>
        <dbReference type="Pfam" id="PF20434"/>
    </source>
</evidence>
<dbReference type="PANTHER" id="PTHR48081:SF33">
    <property type="entry name" value="KYNURENINE FORMAMIDASE"/>
    <property type="match status" value="1"/>
</dbReference>
<dbReference type="InterPro" id="IPR050300">
    <property type="entry name" value="GDXG_lipolytic_enzyme"/>
</dbReference>
<dbReference type="Gene3D" id="3.40.50.1820">
    <property type="entry name" value="alpha/beta hydrolase"/>
    <property type="match status" value="1"/>
</dbReference>
<organism evidence="4 5">
    <name type="scientific">Telmatocola sphagniphila</name>
    <dbReference type="NCBI Taxonomy" id="1123043"/>
    <lineage>
        <taxon>Bacteria</taxon>
        <taxon>Pseudomonadati</taxon>
        <taxon>Planctomycetota</taxon>
        <taxon>Planctomycetia</taxon>
        <taxon>Gemmatales</taxon>
        <taxon>Gemmataceae</taxon>
    </lineage>
</organism>
<protein>
    <submittedName>
        <fullName evidence="4">Alpha/beta hydrolase</fullName>
    </submittedName>
</protein>
<proteinExistence type="predicted"/>
<dbReference type="PANTHER" id="PTHR48081">
    <property type="entry name" value="AB HYDROLASE SUPERFAMILY PROTEIN C4A8.06C"/>
    <property type="match status" value="1"/>
</dbReference>
<keyword evidence="5" id="KW-1185">Reference proteome</keyword>
<feature type="domain" description="BD-FAE-like" evidence="3">
    <location>
        <begin position="59"/>
        <end position="240"/>
    </location>
</feature>
<dbReference type="SUPFAM" id="SSF53474">
    <property type="entry name" value="alpha/beta-Hydrolases"/>
    <property type="match status" value="1"/>
</dbReference>
<keyword evidence="1 4" id="KW-0378">Hydrolase</keyword>
<name>A0A8E6EV41_9BACT</name>
<reference evidence="4" key="1">
    <citation type="submission" date="2021-05" db="EMBL/GenBank/DDBJ databases">
        <title>Complete genome sequence of the cellulolytic planctomycete Telmatocola sphagniphila SP2T and characterization of the first cellulase from planctomycetes.</title>
        <authorList>
            <person name="Rakitin A.L."/>
            <person name="Beletsky A.V."/>
            <person name="Naumoff D.G."/>
            <person name="Kulichevskaya I.S."/>
            <person name="Mardanov A.V."/>
            <person name="Ravin N.V."/>
            <person name="Dedysh S.N."/>
        </authorList>
    </citation>
    <scope>NUCLEOTIDE SEQUENCE</scope>
    <source>
        <strain evidence="4">SP2T</strain>
    </source>
</reference>
<feature type="chain" id="PRO_5034501256" evidence="2">
    <location>
        <begin position="25"/>
        <end position="296"/>
    </location>
</feature>
<accession>A0A8E6EV41</accession>
<evidence type="ECO:0000256" key="2">
    <source>
        <dbReference type="SAM" id="SignalP"/>
    </source>
</evidence>
<dbReference type="InterPro" id="IPR029058">
    <property type="entry name" value="AB_hydrolase_fold"/>
</dbReference>
<evidence type="ECO:0000313" key="4">
    <source>
        <dbReference type="EMBL" id="QVL32107.1"/>
    </source>
</evidence>
<dbReference type="KEGG" id="tsph:KIH39_25270"/>
<evidence type="ECO:0000313" key="5">
    <source>
        <dbReference type="Proteomes" id="UP000676194"/>
    </source>
</evidence>
<dbReference type="InterPro" id="IPR049492">
    <property type="entry name" value="BD-FAE-like_dom"/>
</dbReference>
<dbReference type="PROSITE" id="PS51257">
    <property type="entry name" value="PROKAR_LIPOPROTEIN"/>
    <property type="match status" value="1"/>
</dbReference>
<dbReference type="EMBL" id="CP074694">
    <property type="protein sequence ID" value="QVL32107.1"/>
    <property type="molecule type" value="Genomic_DNA"/>
</dbReference>
<dbReference type="AlphaFoldDB" id="A0A8E6EV41"/>
<dbReference type="GO" id="GO:0016787">
    <property type="term" value="F:hydrolase activity"/>
    <property type="evidence" value="ECO:0007669"/>
    <property type="project" value="UniProtKB-KW"/>
</dbReference>
<dbReference type="RefSeq" id="WP_213496748.1">
    <property type="nucleotide sequence ID" value="NZ_CP074694.1"/>
</dbReference>
<dbReference type="Proteomes" id="UP000676194">
    <property type="component" value="Chromosome"/>
</dbReference>
<dbReference type="Pfam" id="PF20434">
    <property type="entry name" value="BD-FAE"/>
    <property type="match status" value="1"/>
</dbReference>